<dbReference type="InParanoid" id="Q7USW4"/>
<dbReference type="EMBL" id="BX294140">
    <property type="protein sequence ID" value="CAD73678.1"/>
    <property type="molecule type" value="Genomic_DNA"/>
</dbReference>
<accession>Q7USW4</accession>
<protein>
    <submittedName>
        <fullName evidence="1">Uncharacterized protein</fullName>
    </submittedName>
</protein>
<name>Q7USW4_RHOBA</name>
<dbReference type="EnsemblBacteria" id="CAD73678">
    <property type="protein sequence ID" value="CAD73678"/>
    <property type="gene ID" value="RB4266"/>
</dbReference>
<evidence type="ECO:0000313" key="1">
    <source>
        <dbReference type="EMBL" id="CAD73678.1"/>
    </source>
</evidence>
<keyword evidence="2" id="KW-1185">Reference proteome</keyword>
<proteinExistence type="predicted"/>
<sequence>MQEFADIQVRSAVVMLRRLLSQFMSKQYSRSTVPRTSLEIPRSIFTAVDAHVLS</sequence>
<dbReference type="Proteomes" id="UP000001025">
    <property type="component" value="Chromosome"/>
</dbReference>
<dbReference type="STRING" id="243090.RB4266"/>
<evidence type="ECO:0000313" key="2">
    <source>
        <dbReference type="Proteomes" id="UP000001025"/>
    </source>
</evidence>
<reference evidence="1 2" key="1">
    <citation type="journal article" date="2003" name="Proc. Natl. Acad. Sci. U.S.A.">
        <title>Complete genome sequence of the marine planctomycete Pirellula sp. strain 1.</title>
        <authorList>
            <person name="Gloeckner F.O."/>
            <person name="Kube M."/>
            <person name="Bauer M."/>
            <person name="Teeling H."/>
            <person name="Lombardot T."/>
            <person name="Ludwig W."/>
            <person name="Gade D."/>
            <person name="Beck A."/>
            <person name="Borzym K."/>
            <person name="Heitmann K."/>
            <person name="Rabus R."/>
            <person name="Schlesner H."/>
            <person name="Amann R."/>
            <person name="Reinhardt R."/>
        </authorList>
    </citation>
    <scope>NUCLEOTIDE SEQUENCE [LARGE SCALE GENOMIC DNA]</scope>
    <source>
        <strain evidence="2">DSM 10527 / NCIMB 13988 / SH1</strain>
    </source>
</reference>
<dbReference type="KEGG" id="rba:RB4266"/>
<organism evidence="1 2">
    <name type="scientific">Rhodopirellula baltica (strain DSM 10527 / NCIMB 13988 / SH1)</name>
    <dbReference type="NCBI Taxonomy" id="243090"/>
    <lineage>
        <taxon>Bacteria</taxon>
        <taxon>Pseudomonadati</taxon>
        <taxon>Planctomycetota</taxon>
        <taxon>Planctomycetia</taxon>
        <taxon>Pirellulales</taxon>
        <taxon>Pirellulaceae</taxon>
        <taxon>Rhodopirellula</taxon>
    </lineage>
</organism>
<dbReference type="HOGENOM" id="CLU_3047375_0_0_0"/>
<dbReference type="AlphaFoldDB" id="Q7USW4"/>
<gene>
    <name evidence="1" type="ordered locus">RB4266</name>
</gene>